<feature type="region of interest" description="Disordered" evidence="1">
    <location>
        <begin position="264"/>
        <end position="297"/>
    </location>
</feature>
<accession>A0A504YHY9</accession>
<keyword evidence="3" id="KW-1185">Reference proteome</keyword>
<feature type="compositionally biased region" description="Low complexity" evidence="1">
    <location>
        <begin position="1470"/>
        <end position="1479"/>
    </location>
</feature>
<evidence type="ECO:0000256" key="1">
    <source>
        <dbReference type="SAM" id="MobiDB-lite"/>
    </source>
</evidence>
<feature type="region of interest" description="Disordered" evidence="1">
    <location>
        <begin position="173"/>
        <end position="228"/>
    </location>
</feature>
<organism evidence="2 3">
    <name type="scientific">Fasciola gigantica</name>
    <name type="common">Giant liver fluke</name>
    <dbReference type="NCBI Taxonomy" id="46835"/>
    <lineage>
        <taxon>Eukaryota</taxon>
        <taxon>Metazoa</taxon>
        <taxon>Spiralia</taxon>
        <taxon>Lophotrochozoa</taxon>
        <taxon>Platyhelminthes</taxon>
        <taxon>Trematoda</taxon>
        <taxon>Digenea</taxon>
        <taxon>Plagiorchiida</taxon>
        <taxon>Echinostomata</taxon>
        <taxon>Echinostomatoidea</taxon>
        <taxon>Fasciolidae</taxon>
        <taxon>Fasciola</taxon>
    </lineage>
</organism>
<feature type="region of interest" description="Disordered" evidence="1">
    <location>
        <begin position="1713"/>
        <end position="1732"/>
    </location>
</feature>
<proteinExistence type="predicted"/>
<evidence type="ECO:0000313" key="3">
    <source>
        <dbReference type="Proteomes" id="UP000316759"/>
    </source>
</evidence>
<dbReference type="EMBL" id="SUNJ01008925">
    <property type="protein sequence ID" value="TPP60824.1"/>
    <property type="molecule type" value="Genomic_DNA"/>
</dbReference>
<dbReference type="Proteomes" id="UP000316759">
    <property type="component" value="Unassembled WGS sequence"/>
</dbReference>
<feature type="compositionally biased region" description="Basic and acidic residues" evidence="1">
    <location>
        <begin position="1720"/>
        <end position="1732"/>
    </location>
</feature>
<protein>
    <submittedName>
        <fullName evidence="2">Uncharacterized protein</fullName>
    </submittedName>
</protein>
<gene>
    <name evidence="2" type="ORF">FGIG_03886</name>
</gene>
<feature type="compositionally biased region" description="Polar residues" evidence="1">
    <location>
        <begin position="1436"/>
        <end position="1445"/>
    </location>
</feature>
<feature type="compositionally biased region" description="Polar residues" evidence="1">
    <location>
        <begin position="1502"/>
        <end position="1512"/>
    </location>
</feature>
<feature type="compositionally biased region" description="Polar residues" evidence="1">
    <location>
        <begin position="266"/>
        <end position="284"/>
    </location>
</feature>
<evidence type="ECO:0000313" key="2">
    <source>
        <dbReference type="EMBL" id="TPP60824.1"/>
    </source>
</evidence>
<reference evidence="2 3" key="1">
    <citation type="submission" date="2019-04" db="EMBL/GenBank/DDBJ databases">
        <title>Annotation for the trematode Fasciola gigantica.</title>
        <authorList>
            <person name="Choi Y.-J."/>
        </authorList>
    </citation>
    <scope>NUCLEOTIDE SEQUENCE [LARGE SCALE GENOMIC DNA]</scope>
    <source>
        <strain evidence="2">Uganda_cow_1</strain>
    </source>
</reference>
<feature type="compositionally biased region" description="Basic and acidic residues" evidence="1">
    <location>
        <begin position="1446"/>
        <end position="1462"/>
    </location>
</feature>
<comment type="caution">
    <text evidence="2">The sequence shown here is derived from an EMBL/GenBank/DDBJ whole genome shotgun (WGS) entry which is preliminary data.</text>
</comment>
<dbReference type="OrthoDB" id="6253311at2759"/>
<feature type="region of interest" description="Disordered" evidence="1">
    <location>
        <begin position="1430"/>
        <end position="1542"/>
    </location>
</feature>
<feature type="compositionally biased region" description="Polar residues" evidence="1">
    <location>
        <begin position="598"/>
        <end position="622"/>
    </location>
</feature>
<sequence>MSSNGVSQDKLKLVKGSLEDQKTMEIVTRMGMSVTDFMTSLSCPNWNISSADVSRLFVWPKHTDLEIRNPNESVYQYESSDSSWALRFRALGCYNILPRQSDDAIPVRNSTQMADPISVARGDSSNTHFKHGDRDRLKSLLRSRRSSRPELEPPCEIITQAERHKLLEDLRLTDSEDDESSSVSVVNEDRCNGSINLDSEERSRPTEKVSSLLEKDRQANDAPTFHESLDASTGCVKSRESNMKKTFVSPLSIITYEAIPDRSCPTPLTQDIQPGTPKSSSEWNIGSPRKLQSETDQLRVQNAAECRSTGKLTPDRPASECSLTEKQSPAVSLLRRVFRNMRDGQSGEMESSCILSTNLVPSVFDVPKILSLTNLESSAAVTEQLGNQKNADFVRRVLLESETVLATEKSLLVARLSPPSPGSYKCSNNLLLNKENLMTSPTNEDSCETSHRRIMRPQKMDVSVRPSSYRNNLAENFVASQYPTHPTQSVSSDLRSSPNPLGNSIRTFSIEETDGKCSFGSDQDNLYAGRIGSPASDEISETCTNDQTSACDRKNLSVTNKLRYSKCKYTDSDHHNQSQEFHVKSITDSTAEVRAGWDTTTSARDINPSSDGASSGDQGHTSPLYQLCRTNGPSVFPVNSNIDAEKHPEALNRSLDIATKPAISTESSDHIGRNSPGVNGFWKGERQVFAPDPGSHPVDAHRILSEHLIKPVKRGTPEKRWVFSNIALRQVRSKLQSAADSSPMTKSGYVPCDDALDNIRALLLSVSSCQQSDFSNRDCNTHLRTLTGVLLVPPQMKDTKIGNIHAAPQMQHIPSESQDAATMTSPMLSDKLPRGLNVEVQCSLSPTSYERPPMVCNVECQSSPMKCQQCETRPVQAHYLPSVANTGVTLDRISERIFNERQKLLESSVKVELASADKCKGNASRCWKSLVESVSNVQSDPQNPGSDRSHLLLTLDSLHIYPVYLIQGIRHYLAAVFLLHSRGKVARAVDLCVEVSTQLEHINRRLKQVEAKLIKHCSRRQQTVSVSSESTAVGGPSSPVARAKRDAGWIHFWYYVLVRLRSIIHWHEYQFRMLLDSSLLNKMENELALLIPSNTSTENTHVYETNDLKSVNKSFSNDVTSPFSLSSKFGPTVLAGSRLERSASVTLTPIETESVSPAVSIRASAAHRIRRFIELSELMRQSSREWNESVKLASSIPCLLFYSPATSNSSELTDFTKVALSASIVDHIICHAAGGIHPSGQYTDILTLLCFIDGVVRIHTELLEHLRLQRSTSDAVSSKASCKQWHGLISAEQPVTSNFSDVPEVKFHEKIGGMCDSSDENPQSAISESVNSHDRIQPELRSNTDDQISNIADYPQPCFAAKKNTLRIVASGEKCKQAKRKRLLELDNPKLREDNILSSKMHTPASVHSVINERRPPNISHSVAKITSIPLEISATKPNTGQNPRTESDKPNQHSRPEESTQRKRHKLISRNSSDSRSSPLPPVPHGIAGNDKMSLDHHTSPADSVSPSYVASTPSPPPIRRRSRSLVPACPTTHSSEQEDYLSAKKMKKAIPGKRKICADASHLSDSLEETTYKPKRIRPIGSETEQQTTEECNSFSLETSPFPFYQPSDPDEIDKARLRRCVSVGRDLSNTYRTSAVISNNPPESVNYACHHEQLSGILMTHSEVNQTNSANRDSQNSQGNVAYTHPRTAYSMKIENQKYDTAPSYQDWINRTQSIHEGTRKKGRELPKQ</sequence>
<feature type="region of interest" description="Disordered" evidence="1">
    <location>
        <begin position="597"/>
        <end position="622"/>
    </location>
</feature>
<feature type="region of interest" description="Disordered" evidence="1">
    <location>
        <begin position="115"/>
        <end position="134"/>
    </location>
</feature>
<feature type="compositionally biased region" description="Basic and acidic residues" evidence="1">
    <location>
        <begin position="199"/>
        <end position="219"/>
    </location>
</feature>
<name>A0A504YHY9_FASGI</name>
<feature type="region of interest" description="Disordered" evidence="1">
    <location>
        <begin position="306"/>
        <end position="325"/>
    </location>
</feature>